<evidence type="ECO:0000313" key="1">
    <source>
        <dbReference type="EMBL" id="GIY84785.1"/>
    </source>
</evidence>
<name>A0AAV4WS73_CAEEX</name>
<gene>
    <name evidence="1" type="ORF">CEXT_640451</name>
</gene>
<keyword evidence="2" id="KW-1185">Reference proteome</keyword>
<reference evidence="1 2" key="1">
    <citation type="submission" date="2021-06" db="EMBL/GenBank/DDBJ databases">
        <title>Caerostris extrusa draft genome.</title>
        <authorList>
            <person name="Kono N."/>
            <person name="Arakawa K."/>
        </authorList>
    </citation>
    <scope>NUCLEOTIDE SEQUENCE [LARGE SCALE GENOMIC DNA]</scope>
</reference>
<dbReference type="Proteomes" id="UP001054945">
    <property type="component" value="Unassembled WGS sequence"/>
</dbReference>
<evidence type="ECO:0000313" key="2">
    <source>
        <dbReference type="Proteomes" id="UP001054945"/>
    </source>
</evidence>
<accession>A0AAV4WS73</accession>
<protein>
    <submittedName>
        <fullName evidence="1">Uncharacterized protein</fullName>
    </submittedName>
</protein>
<dbReference type="AlphaFoldDB" id="A0AAV4WS73"/>
<organism evidence="1 2">
    <name type="scientific">Caerostris extrusa</name>
    <name type="common">Bark spider</name>
    <name type="synonym">Caerostris bankana</name>
    <dbReference type="NCBI Taxonomy" id="172846"/>
    <lineage>
        <taxon>Eukaryota</taxon>
        <taxon>Metazoa</taxon>
        <taxon>Ecdysozoa</taxon>
        <taxon>Arthropoda</taxon>
        <taxon>Chelicerata</taxon>
        <taxon>Arachnida</taxon>
        <taxon>Araneae</taxon>
        <taxon>Araneomorphae</taxon>
        <taxon>Entelegynae</taxon>
        <taxon>Araneoidea</taxon>
        <taxon>Araneidae</taxon>
        <taxon>Caerostris</taxon>
    </lineage>
</organism>
<sequence>MGHTTKNSLNRYRSLEEIDLCTSERFVVQRFVSSRFMMTFEKMNVHAPQGAISWFGDTPCALSKLEAYPLVPFSYDHYPITAATRKGKHNSN</sequence>
<dbReference type="EMBL" id="BPLR01016570">
    <property type="protein sequence ID" value="GIY84785.1"/>
    <property type="molecule type" value="Genomic_DNA"/>
</dbReference>
<comment type="caution">
    <text evidence="1">The sequence shown here is derived from an EMBL/GenBank/DDBJ whole genome shotgun (WGS) entry which is preliminary data.</text>
</comment>
<proteinExistence type="predicted"/>